<evidence type="ECO:0000313" key="1">
    <source>
        <dbReference type="EMBL" id="QKG63784.1"/>
    </source>
</evidence>
<dbReference type="AlphaFoldDB" id="A0A6M8PG01"/>
<keyword evidence="1" id="KW-0540">Nuclease</keyword>
<organism evidence="1">
    <name type="scientific">Ophiocordycipitaceae sp</name>
    <dbReference type="NCBI Taxonomy" id="1907519"/>
    <lineage>
        <taxon>Eukaryota</taxon>
        <taxon>Fungi</taxon>
        <taxon>Dikarya</taxon>
        <taxon>Ascomycota</taxon>
        <taxon>Pezizomycotina</taxon>
        <taxon>Sordariomycetes</taxon>
        <taxon>Hypocreomycetidae</taxon>
        <taxon>Hypocreales</taxon>
        <taxon>Ophiocordycipitaceae</taxon>
    </lineage>
</organism>
<dbReference type="GO" id="GO:0004519">
    <property type="term" value="F:endonuclease activity"/>
    <property type="evidence" value="ECO:0007669"/>
    <property type="project" value="UniProtKB-KW"/>
</dbReference>
<dbReference type="RefSeq" id="YP_009868569.1">
    <property type="nucleotide sequence ID" value="NC_049089.1"/>
</dbReference>
<dbReference type="EMBL" id="MT019333">
    <property type="protein sequence ID" value="QKG63784.1"/>
    <property type="molecule type" value="Genomic_DNA"/>
</dbReference>
<keyword evidence="1" id="KW-0378">Hydrolase</keyword>
<accession>A0A6M8PG01</accession>
<geneLocation type="mitochondrion" evidence="1"/>
<sequence>MTQTWAGKDTKSVFNECCTVCGSTSFVEMHHIRSVNKIRAGDKVTFAEFLGAIMRKQVPLCSYHHGLLHKGQLN</sequence>
<keyword evidence="1" id="KW-0496">Mitochondrion</keyword>
<keyword evidence="1" id="KW-0255">Endonuclease</keyword>
<protein>
    <submittedName>
        <fullName evidence="1">Intron-encoded endonuclease aI1</fullName>
    </submittedName>
</protein>
<reference evidence="1" key="1">
    <citation type="journal article" date="2020" name="Mitochondrial DNA Part B Resour">
        <title>The complete mitochondrial genome of fungal endosymbiont, Ophiocordycipitaceae sp., isolated from Ricania speculum (Hemiptera: Ricaniidae).</title>
        <authorList>
            <person name="Park J."/>
            <person name="Xi H."/>
            <person name="Park J."/>
            <person name="Lee W."/>
        </authorList>
    </citation>
    <scope>NUCLEOTIDE SEQUENCE</scope>
</reference>
<dbReference type="GeneID" id="55760199"/>
<name>A0A6M8PG01_9HYPO</name>
<proteinExistence type="predicted"/>